<keyword evidence="1" id="KW-0812">Transmembrane</keyword>
<dbReference type="Pfam" id="PF14235">
    <property type="entry name" value="DUF4337"/>
    <property type="match status" value="1"/>
</dbReference>
<gene>
    <name evidence="2" type="ORF">KQ910_11300</name>
</gene>
<sequence length="186" mass="19973">MSGGHGHVDSSNKKIALLVAILAALLAVSEMGGKSSQTNGLSSHIDASNLWSFFQSKTIRQTTLRTAAEEVEATFKDSPDTVPPALKAQAERWRQTAQRYDTEPDTNEGRKELAARAKLKEAHRDRSMAAYHMFEYGSACFQLAIVLAGAAALTAVVWLTFLSAGLGVLGLGFTVLAFVAPTLIHL</sequence>
<evidence type="ECO:0000256" key="1">
    <source>
        <dbReference type="SAM" id="Phobius"/>
    </source>
</evidence>
<dbReference type="EMBL" id="JAHOPB010000001">
    <property type="protein sequence ID" value="MBU8874354.1"/>
    <property type="molecule type" value="Genomic_DNA"/>
</dbReference>
<keyword evidence="1" id="KW-1133">Transmembrane helix</keyword>
<keyword evidence="3" id="KW-1185">Reference proteome</keyword>
<reference evidence="2 3" key="1">
    <citation type="submission" date="2021-06" db="EMBL/GenBank/DDBJ databases">
        <authorList>
            <person name="Lee D.H."/>
        </authorList>
    </citation>
    <scope>NUCLEOTIDE SEQUENCE [LARGE SCALE GENOMIC DNA]</scope>
    <source>
        <strain evidence="2 3">MMS21-HV4-11</strain>
    </source>
</reference>
<feature type="transmembrane region" description="Helical" evidence="1">
    <location>
        <begin position="15"/>
        <end position="33"/>
    </location>
</feature>
<keyword evidence="1" id="KW-0472">Membrane</keyword>
<evidence type="ECO:0000313" key="2">
    <source>
        <dbReference type="EMBL" id="MBU8874354.1"/>
    </source>
</evidence>
<protein>
    <submittedName>
        <fullName evidence="2">DUF4337 domain-containing protein</fullName>
    </submittedName>
</protein>
<organism evidence="2 3">
    <name type="scientific">Reyranella humidisoli</name>
    <dbReference type="NCBI Taxonomy" id="2849149"/>
    <lineage>
        <taxon>Bacteria</taxon>
        <taxon>Pseudomonadati</taxon>
        <taxon>Pseudomonadota</taxon>
        <taxon>Alphaproteobacteria</taxon>
        <taxon>Hyphomicrobiales</taxon>
        <taxon>Reyranellaceae</taxon>
        <taxon>Reyranella</taxon>
    </lineage>
</organism>
<dbReference type="InterPro" id="IPR025570">
    <property type="entry name" value="DUF4337"/>
</dbReference>
<proteinExistence type="predicted"/>
<accession>A0ABS6IKF1</accession>
<dbReference type="Proteomes" id="UP000727907">
    <property type="component" value="Unassembled WGS sequence"/>
</dbReference>
<feature type="transmembrane region" description="Helical" evidence="1">
    <location>
        <begin position="136"/>
        <end position="158"/>
    </location>
</feature>
<comment type="caution">
    <text evidence="2">The sequence shown here is derived from an EMBL/GenBank/DDBJ whole genome shotgun (WGS) entry which is preliminary data.</text>
</comment>
<dbReference type="RefSeq" id="WP_216959705.1">
    <property type="nucleotide sequence ID" value="NZ_JAHOPB010000001.1"/>
</dbReference>
<evidence type="ECO:0000313" key="3">
    <source>
        <dbReference type="Proteomes" id="UP000727907"/>
    </source>
</evidence>
<feature type="transmembrane region" description="Helical" evidence="1">
    <location>
        <begin position="164"/>
        <end position="184"/>
    </location>
</feature>
<name>A0ABS6IKF1_9HYPH</name>